<comment type="caution">
    <text evidence="8">The sequence shown here is derived from an EMBL/GenBank/DDBJ whole genome shotgun (WGS) entry which is preliminary data.</text>
</comment>
<dbReference type="EMBL" id="MHWP01000012">
    <property type="protein sequence ID" value="OHB10526.1"/>
    <property type="molecule type" value="Genomic_DNA"/>
</dbReference>
<keyword evidence="1" id="KW-0540">Nuclease</keyword>
<evidence type="ECO:0000313" key="8">
    <source>
        <dbReference type="EMBL" id="OHB10526.1"/>
    </source>
</evidence>
<name>A0A1G2UM97_9BACT</name>
<evidence type="ECO:0000313" key="9">
    <source>
        <dbReference type="Proteomes" id="UP000177202"/>
    </source>
</evidence>
<evidence type="ECO:0000256" key="3">
    <source>
        <dbReference type="ARBA" id="ARBA00022759"/>
    </source>
</evidence>
<dbReference type="AlphaFoldDB" id="A0A1G2UM97"/>
<protein>
    <submittedName>
        <fullName evidence="8">CRISPR-associated endonuclease Cas2</fullName>
    </submittedName>
</protein>
<dbReference type="SUPFAM" id="SSF143430">
    <property type="entry name" value="TTP0101/SSO1404-like"/>
    <property type="match status" value="1"/>
</dbReference>
<feature type="domain" description="Transcriptional repressor PaaX-like central Cas2-like" evidence="7">
    <location>
        <begin position="54"/>
        <end position="114"/>
    </location>
</feature>
<evidence type="ECO:0000256" key="2">
    <source>
        <dbReference type="ARBA" id="ARBA00022723"/>
    </source>
</evidence>
<dbReference type="InterPro" id="IPR021127">
    <property type="entry name" value="CRISPR_associated_Cas2"/>
</dbReference>
<evidence type="ECO:0000256" key="5">
    <source>
        <dbReference type="ARBA" id="ARBA00022842"/>
    </source>
</evidence>
<dbReference type="Pfam" id="PF20803">
    <property type="entry name" value="PaaX_M"/>
    <property type="match status" value="1"/>
</dbReference>
<reference evidence="8 9" key="1">
    <citation type="journal article" date="2016" name="Nat. Commun.">
        <title>Thousands of microbial genomes shed light on interconnected biogeochemical processes in an aquifer system.</title>
        <authorList>
            <person name="Anantharaman K."/>
            <person name="Brown C.T."/>
            <person name="Hug L.A."/>
            <person name="Sharon I."/>
            <person name="Castelle C.J."/>
            <person name="Probst A.J."/>
            <person name="Thomas B.C."/>
            <person name="Singh A."/>
            <person name="Wilkins M.J."/>
            <person name="Karaoz U."/>
            <person name="Brodie E.L."/>
            <person name="Williams K.H."/>
            <person name="Hubbard S.S."/>
            <person name="Banfield J.F."/>
        </authorList>
    </citation>
    <scope>NUCLEOTIDE SEQUENCE [LARGE SCALE GENOMIC DNA]</scope>
</reference>
<evidence type="ECO:0000256" key="1">
    <source>
        <dbReference type="ARBA" id="ARBA00022722"/>
    </source>
</evidence>
<dbReference type="GO" id="GO:0043571">
    <property type="term" value="P:maintenance of CRISPR repeat elements"/>
    <property type="evidence" value="ECO:0007669"/>
    <property type="project" value="InterPro"/>
</dbReference>
<keyword evidence="5" id="KW-0460">Magnesium</keyword>
<accession>A0A1G2UM97</accession>
<dbReference type="InterPro" id="IPR048846">
    <property type="entry name" value="PaaX-like_central"/>
</dbReference>
<sequence length="124" mass="14986">MGKTYFYKGVRVNAFGIPVFNNERSRIKKKNRKSRFYYLTFNSKYEKNSPKNLIIMYDIPHEKKTERDWFRRQLKNFDYIMIQKSVWVGPSPLPKDFLDYVKMIGLRSQLKTFKLAKPYRGGKL</sequence>
<dbReference type="GO" id="GO:0004521">
    <property type="term" value="F:RNA endonuclease activity"/>
    <property type="evidence" value="ECO:0007669"/>
    <property type="project" value="InterPro"/>
</dbReference>
<dbReference type="Gene3D" id="3.30.70.2650">
    <property type="match status" value="1"/>
</dbReference>
<dbReference type="NCBIfam" id="TIGR01573">
    <property type="entry name" value="cas2"/>
    <property type="match status" value="1"/>
</dbReference>
<dbReference type="Proteomes" id="UP000177202">
    <property type="component" value="Unassembled WGS sequence"/>
</dbReference>
<keyword evidence="2" id="KW-0479">Metal-binding</keyword>
<evidence type="ECO:0000256" key="6">
    <source>
        <dbReference type="ARBA" id="ARBA00023118"/>
    </source>
</evidence>
<proteinExistence type="predicted"/>
<evidence type="ECO:0000256" key="4">
    <source>
        <dbReference type="ARBA" id="ARBA00022801"/>
    </source>
</evidence>
<keyword evidence="3 8" id="KW-0255">Endonuclease</keyword>
<organism evidence="8 9">
    <name type="scientific">Candidatus Zambryskibacteria bacterium RIFCSPLOWO2_02_FULL_44_12b</name>
    <dbReference type="NCBI Taxonomy" id="1802772"/>
    <lineage>
        <taxon>Bacteria</taxon>
        <taxon>Candidatus Zambryskiibacteriota</taxon>
    </lineage>
</organism>
<evidence type="ECO:0000259" key="7">
    <source>
        <dbReference type="Pfam" id="PF20803"/>
    </source>
</evidence>
<gene>
    <name evidence="8" type="ORF">A3H60_00190</name>
</gene>
<keyword evidence="4" id="KW-0378">Hydrolase</keyword>
<keyword evidence="6" id="KW-0051">Antiviral defense</keyword>